<comment type="caution">
    <text evidence="6">The sequence shown here is derived from an EMBL/GenBank/DDBJ whole genome shotgun (WGS) entry which is preliminary data.</text>
</comment>
<dbReference type="Proteomes" id="UP000319908">
    <property type="component" value="Unassembled WGS sequence"/>
</dbReference>
<dbReference type="Pfam" id="PF00440">
    <property type="entry name" value="TetR_N"/>
    <property type="match status" value="1"/>
</dbReference>
<keyword evidence="2 4" id="KW-0238">DNA-binding</keyword>
<name>A0A5C6BHB4_9BACT</name>
<dbReference type="FunFam" id="1.10.10.60:FF:000141">
    <property type="entry name" value="TetR family transcriptional regulator"/>
    <property type="match status" value="1"/>
</dbReference>
<dbReference type="AlphaFoldDB" id="A0A5C6BHB4"/>
<feature type="domain" description="HTH tetR-type" evidence="5">
    <location>
        <begin position="7"/>
        <end position="67"/>
    </location>
</feature>
<dbReference type="PANTHER" id="PTHR30055">
    <property type="entry name" value="HTH-TYPE TRANSCRIPTIONAL REGULATOR RUTR"/>
    <property type="match status" value="1"/>
</dbReference>
<dbReference type="EMBL" id="SJPU01000006">
    <property type="protein sequence ID" value="TWU09844.1"/>
    <property type="molecule type" value="Genomic_DNA"/>
</dbReference>
<dbReference type="GO" id="GO:0003700">
    <property type="term" value="F:DNA-binding transcription factor activity"/>
    <property type="evidence" value="ECO:0007669"/>
    <property type="project" value="TreeGrafter"/>
</dbReference>
<dbReference type="InterPro" id="IPR009057">
    <property type="entry name" value="Homeodomain-like_sf"/>
</dbReference>
<feature type="DNA-binding region" description="H-T-H motif" evidence="4">
    <location>
        <begin position="30"/>
        <end position="49"/>
    </location>
</feature>
<dbReference type="Gene3D" id="1.10.357.10">
    <property type="entry name" value="Tetracycline Repressor, domain 2"/>
    <property type="match status" value="1"/>
</dbReference>
<reference evidence="6 7" key="1">
    <citation type="journal article" date="2020" name="Antonie Van Leeuwenhoek">
        <title>Rhodopirellula heiligendammensis sp. nov., Rhodopirellula pilleata sp. nov., and Rhodopirellula solitaria sp. nov. isolated from natural or artificial marine surfaces in Northern Germany and California, USA, and emended description of the genus Rhodopirellula.</title>
        <authorList>
            <person name="Kallscheuer N."/>
            <person name="Wiegand S."/>
            <person name="Jogler M."/>
            <person name="Boedeker C."/>
            <person name="Peeters S.H."/>
            <person name="Rast P."/>
            <person name="Heuer A."/>
            <person name="Jetten M.S.M."/>
            <person name="Rohde M."/>
            <person name="Jogler C."/>
        </authorList>
    </citation>
    <scope>NUCLEOTIDE SEQUENCE [LARGE SCALE GENOMIC DNA]</scope>
    <source>
        <strain evidence="6 7">Poly21</strain>
    </source>
</reference>
<accession>A0A5C6BHB4</accession>
<dbReference type="PANTHER" id="PTHR30055:SF146">
    <property type="entry name" value="HTH-TYPE TRANSCRIPTIONAL DUAL REGULATOR CECR"/>
    <property type="match status" value="1"/>
</dbReference>
<dbReference type="PRINTS" id="PR00455">
    <property type="entry name" value="HTHTETR"/>
</dbReference>
<dbReference type="InterPro" id="IPR050109">
    <property type="entry name" value="HTH-type_TetR-like_transc_reg"/>
</dbReference>
<dbReference type="OrthoDB" id="9809994at2"/>
<protein>
    <submittedName>
        <fullName evidence="6">HTH-type transcriptional regulator AcrR</fullName>
    </submittedName>
</protein>
<dbReference type="InterPro" id="IPR023772">
    <property type="entry name" value="DNA-bd_HTH_TetR-type_CS"/>
</dbReference>
<dbReference type="Pfam" id="PF14246">
    <property type="entry name" value="TetR_C_7"/>
    <property type="match status" value="1"/>
</dbReference>
<dbReference type="PROSITE" id="PS01081">
    <property type="entry name" value="HTH_TETR_1"/>
    <property type="match status" value="1"/>
</dbReference>
<evidence type="ECO:0000256" key="2">
    <source>
        <dbReference type="ARBA" id="ARBA00023125"/>
    </source>
</evidence>
<sequence length="202" mass="22886">MIERMTDRKRRLIIEAAMSEFQTAGFDNTSMDQIAETAGVSKRTVYNHFSSKDELFDNIVEQLVERVGVISTFEYDCEADLSAQLVDISTHVTRSVSDDDFQALARVVMSRMLTSPELGRLLTEQTNQLDKQLAIWLAAANEAGQLHVDNAEIAAEHLVGLLLSYAFWPRLFGVKKRTHRTPAKKYIQELVTMFLRAYAVPD</sequence>
<organism evidence="6 7">
    <name type="scientific">Allorhodopirellula heiligendammensis</name>
    <dbReference type="NCBI Taxonomy" id="2714739"/>
    <lineage>
        <taxon>Bacteria</taxon>
        <taxon>Pseudomonadati</taxon>
        <taxon>Planctomycetota</taxon>
        <taxon>Planctomycetia</taxon>
        <taxon>Pirellulales</taxon>
        <taxon>Pirellulaceae</taxon>
        <taxon>Allorhodopirellula</taxon>
    </lineage>
</organism>
<dbReference type="SUPFAM" id="SSF48498">
    <property type="entry name" value="Tetracyclin repressor-like, C-terminal domain"/>
    <property type="match status" value="1"/>
</dbReference>
<dbReference type="InterPro" id="IPR036271">
    <property type="entry name" value="Tet_transcr_reg_TetR-rel_C_sf"/>
</dbReference>
<keyword evidence="7" id="KW-1185">Reference proteome</keyword>
<dbReference type="PROSITE" id="PS50977">
    <property type="entry name" value="HTH_TETR_2"/>
    <property type="match status" value="1"/>
</dbReference>
<evidence type="ECO:0000256" key="1">
    <source>
        <dbReference type="ARBA" id="ARBA00023015"/>
    </source>
</evidence>
<evidence type="ECO:0000313" key="6">
    <source>
        <dbReference type="EMBL" id="TWU09844.1"/>
    </source>
</evidence>
<proteinExistence type="predicted"/>
<dbReference type="Gene3D" id="1.10.10.60">
    <property type="entry name" value="Homeodomain-like"/>
    <property type="match status" value="1"/>
</dbReference>
<keyword evidence="3" id="KW-0804">Transcription</keyword>
<dbReference type="InterPro" id="IPR039536">
    <property type="entry name" value="TetR_C_Proteobacteria"/>
</dbReference>
<evidence type="ECO:0000256" key="3">
    <source>
        <dbReference type="ARBA" id="ARBA00023163"/>
    </source>
</evidence>
<dbReference type="InterPro" id="IPR001647">
    <property type="entry name" value="HTH_TetR"/>
</dbReference>
<dbReference type="SUPFAM" id="SSF46689">
    <property type="entry name" value="Homeodomain-like"/>
    <property type="match status" value="1"/>
</dbReference>
<gene>
    <name evidence="6" type="primary">acrR_1</name>
    <name evidence="6" type="ORF">Poly21_53910</name>
</gene>
<evidence type="ECO:0000256" key="4">
    <source>
        <dbReference type="PROSITE-ProRule" id="PRU00335"/>
    </source>
</evidence>
<keyword evidence="1" id="KW-0805">Transcription regulation</keyword>
<evidence type="ECO:0000313" key="7">
    <source>
        <dbReference type="Proteomes" id="UP000319908"/>
    </source>
</evidence>
<dbReference type="GO" id="GO:0000976">
    <property type="term" value="F:transcription cis-regulatory region binding"/>
    <property type="evidence" value="ECO:0007669"/>
    <property type="project" value="TreeGrafter"/>
</dbReference>
<evidence type="ECO:0000259" key="5">
    <source>
        <dbReference type="PROSITE" id="PS50977"/>
    </source>
</evidence>